<dbReference type="InterPro" id="IPR036388">
    <property type="entry name" value="WH-like_DNA-bd_sf"/>
</dbReference>
<dbReference type="GO" id="GO:0003677">
    <property type="term" value="F:DNA binding"/>
    <property type="evidence" value="ECO:0007669"/>
    <property type="project" value="InterPro"/>
</dbReference>
<name>A0A0K1PGE5_9BACT</name>
<dbReference type="SUPFAM" id="SSF46894">
    <property type="entry name" value="C-terminal effector domain of the bipartite response regulators"/>
    <property type="match status" value="1"/>
</dbReference>
<evidence type="ECO:0000259" key="2">
    <source>
        <dbReference type="SMART" id="SM01043"/>
    </source>
</evidence>
<proteinExistence type="predicted"/>
<dbReference type="InterPro" id="IPR003593">
    <property type="entry name" value="AAA+_ATPase"/>
</dbReference>
<accession>A0A0K1PGE5</accession>
<dbReference type="AlphaFoldDB" id="A0A0K1PGE5"/>
<dbReference type="SUPFAM" id="SSF52540">
    <property type="entry name" value="P-loop containing nucleoside triphosphate hydrolases"/>
    <property type="match status" value="1"/>
</dbReference>
<dbReference type="InterPro" id="IPR027417">
    <property type="entry name" value="P-loop_NTPase"/>
</dbReference>
<dbReference type="PANTHER" id="PTHR35807">
    <property type="entry name" value="TRANSCRIPTIONAL REGULATOR REDD-RELATED"/>
    <property type="match status" value="1"/>
</dbReference>
<gene>
    <name evidence="3" type="ORF">AKJ08_2977</name>
</gene>
<dbReference type="InterPro" id="IPR016032">
    <property type="entry name" value="Sig_transdc_resp-reg_C-effctor"/>
</dbReference>
<dbReference type="SMART" id="SM00382">
    <property type="entry name" value="AAA"/>
    <property type="match status" value="1"/>
</dbReference>
<dbReference type="InterPro" id="IPR011990">
    <property type="entry name" value="TPR-like_helical_dom_sf"/>
</dbReference>
<evidence type="ECO:0000313" key="4">
    <source>
        <dbReference type="Proteomes" id="UP000055590"/>
    </source>
</evidence>
<evidence type="ECO:0000259" key="1">
    <source>
        <dbReference type="SMART" id="SM00382"/>
    </source>
</evidence>
<reference evidence="3 4" key="1">
    <citation type="submission" date="2015-08" db="EMBL/GenBank/DDBJ databases">
        <authorList>
            <person name="Babu N.S."/>
            <person name="Beckwith C.J."/>
            <person name="Beseler K.G."/>
            <person name="Brison A."/>
            <person name="Carone J.V."/>
            <person name="Caskin T.P."/>
            <person name="Diamond M."/>
            <person name="Durham M.E."/>
            <person name="Foxe J.M."/>
            <person name="Go M."/>
            <person name="Henderson B.A."/>
            <person name="Jones I.B."/>
            <person name="McGettigan J.A."/>
            <person name="Micheletti S.J."/>
            <person name="Nasrallah M.E."/>
            <person name="Ortiz D."/>
            <person name="Piller C.R."/>
            <person name="Privatt S.R."/>
            <person name="Schneider S.L."/>
            <person name="Sharp S."/>
            <person name="Smith T.C."/>
            <person name="Stanton J.D."/>
            <person name="Ullery H.E."/>
            <person name="Wilson R.J."/>
            <person name="Serrano M.G."/>
            <person name="Buck G."/>
            <person name="Lee V."/>
            <person name="Wang Y."/>
            <person name="Carvalho R."/>
            <person name="Voegtly L."/>
            <person name="Shi R."/>
            <person name="Duckworth R."/>
            <person name="Johnson A."/>
            <person name="Loviza R."/>
            <person name="Walstead R."/>
            <person name="Shah Z."/>
            <person name="Kiflezghi M."/>
            <person name="Wade K."/>
            <person name="Ball S.L."/>
            <person name="Bradley K.W."/>
            <person name="Asai D.J."/>
            <person name="Bowman C.A."/>
            <person name="Russell D.A."/>
            <person name="Pope W.H."/>
            <person name="Jacobs-Sera D."/>
            <person name="Hendrix R.W."/>
            <person name="Hatfull G.F."/>
        </authorList>
    </citation>
    <scope>NUCLEOTIDE SEQUENCE [LARGE SCALE GENOMIC DNA]</scope>
    <source>
        <strain evidence="3 4">DSM 27710</strain>
    </source>
</reference>
<dbReference type="KEGG" id="vin:AKJ08_2977"/>
<organism evidence="3 4">
    <name type="scientific">Vulgatibacter incomptus</name>
    <dbReference type="NCBI Taxonomy" id="1391653"/>
    <lineage>
        <taxon>Bacteria</taxon>
        <taxon>Pseudomonadati</taxon>
        <taxon>Myxococcota</taxon>
        <taxon>Myxococcia</taxon>
        <taxon>Myxococcales</taxon>
        <taxon>Cystobacterineae</taxon>
        <taxon>Vulgatibacteraceae</taxon>
        <taxon>Vulgatibacter</taxon>
    </lineage>
</organism>
<evidence type="ECO:0000313" key="3">
    <source>
        <dbReference type="EMBL" id="AKU92590.1"/>
    </source>
</evidence>
<dbReference type="SUPFAM" id="SSF48452">
    <property type="entry name" value="TPR-like"/>
    <property type="match status" value="1"/>
</dbReference>
<dbReference type="SMART" id="SM01043">
    <property type="entry name" value="BTAD"/>
    <property type="match status" value="1"/>
</dbReference>
<sequence length="633" mass="69228">MDWRLQLLRQARLYGPDGASVELDRKTAALLAYLSLEGPSSRSRIAGLLWPDSGDARARANLRQALSRLRRLAGGPLVESGDPLRLAARAEVDVLRLQTSAFAGAPVETPFRDRILPDCEFPDCPELSDWLAASSDDLRRLVLSAWEAEADRLERLGEARAALDRAQRALALDSFSERAHRRVIRLHYLLGDRSAALGSYERCRQVLAEELGVEPLPETRELARLVERGALPTAAGREGPEIPVSVLRPPRIVGRERELARMEAAWNAGRIVFLAGPAGIGKSRLALDFAASKGAVLVVESRPGDVRVPYASQSRGVRQVLSSYPDVVLPDWVRRELSRMIPELARGEAPIPRLGDRGGRLRFYQAQVELLRLLRGSRPVLFVDDLQFCDPDSGEIGHFMFSNHPVDGEEGAIRPIITFRPAELAAPLAESVRQLVAADLAEVVELQPLDQDAVTELLRELELSDLAEHGAALSGAAGGNPALLLELVRNSILEGWPARPVPLPRELLRSRFARLSASALRLAQVAAVAGELLSPDLAASVLGRDPLDLAEAWRELEEAQILRGNRFSLDMLQEALLSDLPRPLVAHVHRRIASFLEQSGADPTSIALHWQGAGDTDRAAPYLLVKAEPVTPG</sequence>
<dbReference type="Pfam" id="PF13191">
    <property type="entry name" value="AAA_16"/>
    <property type="match status" value="1"/>
</dbReference>
<protein>
    <submittedName>
        <fullName evidence="3">Transcriptional regulator, SARP family</fullName>
    </submittedName>
</protein>
<feature type="domain" description="AAA+ ATPase" evidence="1">
    <location>
        <begin position="268"/>
        <end position="428"/>
    </location>
</feature>
<dbReference type="InterPro" id="IPR005158">
    <property type="entry name" value="BTAD"/>
</dbReference>
<feature type="domain" description="Bacterial transcriptional activator" evidence="2">
    <location>
        <begin position="92"/>
        <end position="226"/>
    </location>
</feature>
<dbReference type="STRING" id="1391653.AKJ08_2977"/>
<dbReference type="RefSeq" id="WP_050726738.1">
    <property type="nucleotide sequence ID" value="NZ_CP012332.1"/>
</dbReference>
<dbReference type="Pfam" id="PF03704">
    <property type="entry name" value="BTAD"/>
    <property type="match status" value="1"/>
</dbReference>
<dbReference type="InterPro" id="IPR041664">
    <property type="entry name" value="AAA_16"/>
</dbReference>
<dbReference type="Gene3D" id="1.10.10.10">
    <property type="entry name" value="Winged helix-like DNA-binding domain superfamily/Winged helix DNA-binding domain"/>
    <property type="match status" value="1"/>
</dbReference>
<dbReference type="Gene3D" id="3.40.50.300">
    <property type="entry name" value="P-loop containing nucleotide triphosphate hydrolases"/>
    <property type="match status" value="1"/>
</dbReference>
<dbReference type="EMBL" id="CP012332">
    <property type="protein sequence ID" value="AKU92590.1"/>
    <property type="molecule type" value="Genomic_DNA"/>
</dbReference>
<dbReference type="GO" id="GO:0006355">
    <property type="term" value="P:regulation of DNA-templated transcription"/>
    <property type="evidence" value="ECO:0007669"/>
    <property type="project" value="InterPro"/>
</dbReference>
<dbReference type="InterPro" id="IPR051677">
    <property type="entry name" value="AfsR-DnrI-RedD_regulator"/>
</dbReference>
<dbReference type="Gene3D" id="1.25.40.10">
    <property type="entry name" value="Tetratricopeptide repeat domain"/>
    <property type="match status" value="1"/>
</dbReference>
<keyword evidence="4" id="KW-1185">Reference proteome</keyword>
<dbReference type="PATRIC" id="fig|1391653.3.peg.3100"/>
<dbReference type="Proteomes" id="UP000055590">
    <property type="component" value="Chromosome"/>
</dbReference>